<reference evidence="1 2" key="1">
    <citation type="submission" date="2019-01" db="EMBL/GenBank/DDBJ databases">
        <title>Filimonas sp. strain TTM-71.</title>
        <authorList>
            <person name="Chen W.-M."/>
        </authorList>
    </citation>
    <scope>NUCLEOTIDE SEQUENCE [LARGE SCALE GENOMIC DNA]</scope>
    <source>
        <strain evidence="1 2">TTM-71</strain>
    </source>
</reference>
<evidence type="ECO:0000313" key="2">
    <source>
        <dbReference type="Proteomes" id="UP000290545"/>
    </source>
</evidence>
<keyword evidence="2" id="KW-1185">Reference proteome</keyword>
<comment type="caution">
    <text evidence="1">The sequence shown here is derived from an EMBL/GenBank/DDBJ whole genome shotgun (WGS) entry which is preliminary data.</text>
</comment>
<sequence>MNNLKHLFLLSVIALCAACNRPDPNKFFDITVLNSNIVFDFGTEQFVRNVKGAATEYPGSTEKKKGNEARQVIQAKADYIKKTIEKIEALTPPDEDADKIKEKALKLYRFALPVYEKEYMQLAQKCDQKASDQDINTLAGDIETKYAAAFDQLHGDLYETGKTYAKKHNMNVKFR</sequence>
<gene>
    <name evidence="1" type="ORF">ESB13_15000</name>
</gene>
<accession>A0A4Q1D4K3</accession>
<evidence type="ECO:0000313" key="1">
    <source>
        <dbReference type="EMBL" id="RXK83402.1"/>
    </source>
</evidence>
<dbReference type="AlphaFoldDB" id="A0A4Q1D4K3"/>
<proteinExistence type="predicted"/>
<dbReference type="OrthoDB" id="1191109at2"/>
<dbReference type="EMBL" id="SDHZ01000002">
    <property type="protein sequence ID" value="RXK83402.1"/>
    <property type="molecule type" value="Genomic_DNA"/>
</dbReference>
<name>A0A4Q1D4K3_9BACT</name>
<organism evidence="1 2">
    <name type="scientific">Filimonas effusa</name>
    <dbReference type="NCBI Taxonomy" id="2508721"/>
    <lineage>
        <taxon>Bacteria</taxon>
        <taxon>Pseudomonadati</taxon>
        <taxon>Bacteroidota</taxon>
        <taxon>Chitinophagia</taxon>
        <taxon>Chitinophagales</taxon>
        <taxon>Chitinophagaceae</taxon>
        <taxon>Filimonas</taxon>
    </lineage>
</organism>
<protein>
    <submittedName>
        <fullName evidence="1">Uncharacterized protein</fullName>
    </submittedName>
</protein>
<dbReference type="RefSeq" id="WP_129004455.1">
    <property type="nucleotide sequence ID" value="NZ_SDHZ01000002.1"/>
</dbReference>
<dbReference type="Proteomes" id="UP000290545">
    <property type="component" value="Unassembled WGS sequence"/>
</dbReference>